<dbReference type="Proteomes" id="UP001187192">
    <property type="component" value="Unassembled WGS sequence"/>
</dbReference>
<feature type="region of interest" description="Disordered" evidence="1">
    <location>
        <begin position="38"/>
        <end position="59"/>
    </location>
</feature>
<evidence type="ECO:0000256" key="1">
    <source>
        <dbReference type="SAM" id="MobiDB-lite"/>
    </source>
</evidence>
<keyword evidence="3" id="KW-1185">Reference proteome</keyword>
<comment type="caution">
    <text evidence="2">The sequence shown here is derived from an EMBL/GenBank/DDBJ whole genome shotgun (WGS) entry which is preliminary data.</text>
</comment>
<name>A0AA88J672_FICCA</name>
<dbReference type="AlphaFoldDB" id="A0AA88J672"/>
<evidence type="ECO:0000313" key="3">
    <source>
        <dbReference type="Proteomes" id="UP001187192"/>
    </source>
</evidence>
<gene>
    <name evidence="2" type="ORF">TIFTF001_032190</name>
</gene>
<dbReference type="PANTHER" id="PTHR37707:SF1">
    <property type="entry name" value="MATERNAL EFFECT EMBRYO ARREST 9"/>
    <property type="match status" value="1"/>
</dbReference>
<evidence type="ECO:0000313" key="2">
    <source>
        <dbReference type="EMBL" id="GMN63110.1"/>
    </source>
</evidence>
<accession>A0AA88J672</accession>
<sequence length="59" mass="6665">MEDLMKLFKVKAYKSCAAMKLRHKQEAKEAEIALHEAENHLDSSMGATMEATSAEPLNW</sequence>
<organism evidence="2 3">
    <name type="scientific">Ficus carica</name>
    <name type="common">Common fig</name>
    <dbReference type="NCBI Taxonomy" id="3494"/>
    <lineage>
        <taxon>Eukaryota</taxon>
        <taxon>Viridiplantae</taxon>
        <taxon>Streptophyta</taxon>
        <taxon>Embryophyta</taxon>
        <taxon>Tracheophyta</taxon>
        <taxon>Spermatophyta</taxon>
        <taxon>Magnoliopsida</taxon>
        <taxon>eudicotyledons</taxon>
        <taxon>Gunneridae</taxon>
        <taxon>Pentapetalae</taxon>
        <taxon>rosids</taxon>
        <taxon>fabids</taxon>
        <taxon>Rosales</taxon>
        <taxon>Moraceae</taxon>
        <taxon>Ficeae</taxon>
        <taxon>Ficus</taxon>
    </lineage>
</organism>
<protein>
    <submittedName>
        <fullName evidence="2">Uncharacterized protein</fullName>
    </submittedName>
</protein>
<proteinExistence type="predicted"/>
<dbReference type="PANTHER" id="PTHR37707">
    <property type="entry name" value="MATERNAL EFFECT EMBRYO ARREST 9"/>
    <property type="match status" value="1"/>
</dbReference>
<reference evidence="2" key="1">
    <citation type="submission" date="2023-07" db="EMBL/GenBank/DDBJ databases">
        <title>draft genome sequence of fig (Ficus carica).</title>
        <authorList>
            <person name="Takahashi T."/>
            <person name="Nishimura K."/>
        </authorList>
    </citation>
    <scope>NUCLEOTIDE SEQUENCE</scope>
</reference>
<dbReference type="EMBL" id="BTGU01000142">
    <property type="protein sequence ID" value="GMN63110.1"/>
    <property type="molecule type" value="Genomic_DNA"/>
</dbReference>